<dbReference type="InterPro" id="IPR014495">
    <property type="entry name" value="UCP018671"/>
</dbReference>
<keyword evidence="5" id="KW-1185">Reference proteome</keyword>
<dbReference type="OrthoDB" id="82282at2157"/>
<protein>
    <submittedName>
        <fullName evidence="4">Uncharacterized membrane protein</fullName>
    </submittedName>
</protein>
<reference evidence="5 6" key="1">
    <citation type="submission" date="2016-10" db="EMBL/GenBank/DDBJ databases">
        <authorList>
            <person name="Varghese N."/>
            <person name="Submissions S."/>
        </authorList>
    </citation>
    <scope>NUCLEOTIDE SEQUENCE [LARGE SCALE GENOMIC DNA]</scope>
    <source>
        <strain evidence="3 6">CDM_1</strain>
        <strain evidence="5">CDM_6</strain>
    </source>
</reference>
<proteinExistence type="predicted"/>
<name>A0A1H9YUK3_9EURY</name>
<sequence>MSDTNWWFFDLAAVIAVTGVLTFGIISGMEGAVRTVLAIPLVLVLPGYALVSALFPDKPNDDYQSFDTKKTGLGSPLLVSGGLEAIERAILSIVFSVALVPAITLFAAVTPGGVTLEPILIGLSMLTVMLALLAIGTRYRCPADRRFVPSVASISPFFTRDRPSPYDRVNNRPYNVAIAVGLVLLLASSGFALANPPQHDGFTELSVETKNVTGEIDTMYDSTYTAGASQELTVTITNQEHETRRYTTVVLLQRVSSEGDSVTVHESTALDKEAVTVADGELTRQPLEITPTMQGSDLRLAVLLYEGDPPAEPTADNAYRVVRLPIEVE</sequence>
<evidence type="ECO:0000313" key="3">
    <source>
        <dbReference type="EMBL" id="SDC24699.1"/>
    </source>
</evidence>
<evidence type="ECO:0000313" key="6">
    <source>
        <dbReference type="Proteomes" id="UP000324021"/>
    </source>
</evidence>
<reference evidence="4" key="2">
    <citation type="submission" date="2016-10" db="EMBL/GenBank/DDBJ databases">
        <authorList>
            <person name="de Groot N.N."/>
        </authorList>
    </citation>
    <scope>NUCLEOTIDE SEQUENCE [LARGE SCALE GENOMIC DNA]</scope>
    <source>
        <strain evidence="4">CDM_6</strain>
    </source>
</reference>
<gene>
    <name evidence="4" type="ORF">SAMN04488694_101253</name>
    <name evidence="3" type="ORF">SAMN05192552_1002223</name>
</gene>
<keyword evidence="1" id="KW-0812">Transmembrane</keyword>
<dbReference type="Proteomes" id="UP000324021">
    <property type="component" value="Unassembled WGS sequence"/>
</dbReference>
<dbReference type="EMBL" id="FOIC01000001">
    <property type="protein sequence ID" value="SES72819.1"/>
    <property type="molecule type" value="Genomic_DNA"/>
</dbReference>
<dbReference type="Proteomes" id="UP000199320">
    <property type="component" value="Unassembled WGS sequence"/>
</dbReference>
<evidence type="ECO:0000313" key="5">
    <source>
        <dbReference type="Proteomes" id="UP000199320"/>
    </source>
</evidence>
<feature type="transmembrane region" description="Helical" evidence="1">
    <location>
        <begin position="36"/>
        <end position="55"/>
    </location>
</feature>
<evidence type="ECO:0000259" key="2">
    <source>
        <dbReference type="Pfam" id="PF07760"/>
    </source>
</evidence>
<dbReference type="AlphaFoldDB" id="A0A1H9YUK3"/>
<dbReference type="Pfam" id="PF07760">
    <property type="entry name" value="DUF1616"/>
    <property type="match status" value="1"/>
</dbReference>
<feature type="domain" description="DUF1616" evidence="2">
    <location>
        <begin position="13"/>
        <end position="326"/>
    </location>
</feature>
<feature type="transmembrane region" description="Helical" evidence="1">
    <location>
        <begin position="89"/>
        <end position="108"/>
    </location>
</feature>
<feature type="transmembrane region" description="Helical" evidence="1">
    <location>
        <begin position="174"/>
        <end position="194"/>
    </location>
</feature>
<dbReference type="STRING" id="392421.SAMN04488694_101253"/>
<dbReference type="RefSeq" id="WP_092929253.1">
    <property type="nucleotide sequence ID" value="NZ_FMZP01000002.1"/>
</dbReference>
<organism evidence="4 5">
    <name type="scientific">Natrinema hispanicum</name>
    <dbReference type="NCBI Taxonomy" id="392421"/>
    <lineage>
        <taxon>Archaea</taxon>
        <taxon>Methanobacteriati</taxon>
        <taxon>Methanobacteriota</taxon>
        <taxon>Stenosarchaea group</taxon>
        <taxon>Halobacteria</taxon>
        <taxon>Halobacteriales</taxon>
        <taxon>Natrialbaceae</taxon>
        <taxon>Natrinema</taxon>
    </lineage>
</organism>
<dbReference type="InterPro" id="IPR011674">
    <property type="entry name" value="DUF1616"/>
</dbReference>
<accession>A0A1H9YUK3</accession>
<feature type="transmembrane region" description="Helical" evidence="1">
    <location>
        <begin position="120"/>
        <end position="139"/>
    </location>
</feature>
<dbReference type="EMBL" id="FMZP01000002">
    <property type="protein sequence ID" value="SDC24699.1"/>
    <property type="molecule type" value="Genomic_DNA"/>
</dbReference>
<dbReference type="PIRSF" id="PIRSF018671">
    <property type="entry name" value="UCP018671"/>
    <property type="match status" value="1"/>
</dbReference>
<feature type="transmembrane region" description="Helical" evidence="1">
    <location>
        <begin position="6"/>
        <end position="29"/>
    </location>
</feature>
<evidence type="ECO:0000256" key="1">
    <source>
        <dbReference type="SAM" id="Phobius"/>
    </source>
</evidence>
<evidence type="ECO:0000313" key="4">
    <source>
        <dbReference type="EMBL" id="SES72819.1"/>
    </source>
</evidence>
<keyword evidence="1" id="KW-1133">Transmembrane helix</keyword>
<keyword evidence="1" id="KW-0472">Membrane</keyword>